<dbReference type="InterPro" id="IPR008183">
    <property type="entry name" value="Aldose_1/G6P_1-epimerase"/>
</dbReference>
<evidence type="ECO:0000256" key="7">
    <source>
        <dbReference type="PIRSR" id="PIRSR005096-2"/>
    </source>
</evidence>
<comment type="catalytic activity">
    <reaction evidence="5">
        <text>alpha-D-glucose = beta-D-glucose</text>
        <dbReference type="Rhea" id="RHEA:10264"/>
        <dbReference type="ChEBI" id="CHEBI:15903"/>
        <dbReference type="ChEBI" id="CHEBI:17925"/>
        <dbReference type="EC" id="5.1.3.3"/>
    </reaction>
</comment>
<dbReference type="AlphaFoldDB" id="A0AAE9Z8Q7"/>
<reference evidence="9 10" key="1">
    <citation type="journal article" date="2015" name="Genome Announc.">
        <title>Draft Genome Sequences of Marine Isolates of Thalassomonas viridans and Thalassomonas actiniarum.</title>
        <authorList>
            <person name="Olonade I."/>
            <person name="van Zyl L.J."/>
            <person name="Trindade M."/>
        </authorList>
    </citation>
    <scope>NUCLEOTIDE SEQUENCE [LARGE SCALE GENOMIC DNA]</scope>
    <source>
        <strain evidence="9 10">XOM25</strain>
    </source>
</reference>
<dbReference type="Pfam" id="PF01263">
    <property type="entry name" value="Aldose_epim"/>
    <property type="match status" value="1"/>
</dbReference>
<evidence type="ECO:0000256" key="3">
    <source>
        <dbReference type="ARBA" id="ARBA00023235"/>
    </source>
</evidence>
<evidence type="ECO:0000256" key="2">
    <source>
        <dbReference type="ARBA" id="ARBA00006206"/>
    </source>
</evidence>
<comment type="pathway">
    <text evidence="1 5">Carbohydrate metabolism; hexose metabolism.</text>
</comment>
<evidence type="ECO:0000313" key="9">
    <source>
        <dbReference type="EMBL" id="WDE08831.1"/>
    </source>
</evidence>
<evidence type="ECO:0000256" key="8">
    <source>
        <dbReference type="PIRSR" id="PIRSR005096-3"/>
    </source>
</evidence>
<dbReference type="PANTHER" id="PTHR10091:SF0">
    <property type="entry name" value="GALACTOSE MUTAROTASE"/>
    <property type="match status" value="1"/>
</dbReference>
<keyword evidence="10" id="KW-1185">Reference proteome</keyword>
<dbReference type="Gene3D" id="2.70.98.10">
    <property type="match status" value="1"/>
</dbReference>
<gene>
    <name evidence="9" type="ORF">SG34_033605</name>
</gene>
<accession>A0AAE9Z8Q7</accession>
<reference evidence="9 10" key="2">
    <citation type="journal article" date="2022" name="Mar. Drugs">
        <title>Bioassay-Guided Fractionation Leads to the Detection of Cholic Acid Generated by the Rare Thalassomonas sp.</title>
        <authorList>
            <person name="Pheiffer F."/>
            <person name="Schneider Y.K."/>
            <person name="Hansen E.H."/>
            <person name="Andersen J.H."/>
            <person name="Isaksson J."/>
            <person name="Busche T."/>
            <person name="R C."/>
            <person name="Kalinowski J."/>
            <person name="Zyl L.V."/>
            <person name="Trindade M."/>
        </authorList>
    </citation>
    <scope>NUCLEOTIDE SEQUENCE [LARGE SCALE GENOMIC DNA]</scope>
    <source>
        <strain evidence="9 10">XOM25</strain>
    </source>
</reference>
<dbReference type="GO" id="GO:0030246">
    <property type="term" value="F:carbohydrate binding"/>
    <property type="evidence" value="ECO:0007669"/>
    <property type="project" value="InterPro"/>
</dbReference>
<dbReference type="EC" id="5.1.3.3" evidence="5"/>
<protein>
    <recommendedName>
        <fullName evidence="5">Aldose 1-epimerase</fullName>
        <ecNumber evidence="5">5.1.3.3</ecNumber>
    </recommendedName>
</protein>
<evidence type="ECO:0000256" key="6">
    <source>
        <dbReference type="PIRSR" id="PIRSR005096-1"/>
    </source>
</evidence>
<comment type="similarity">
    <text evidence="2 5">Belongs to the aldose epimerase family.</text>
</comment>
<dbReference type="InterPro" id="IPR011013">
    <property type="entry name" value="Gal_mutarotase_sf_dom"/>
</dbReference>
<evidence type="ECO:0000313" key="10">
    <source>
        <dbReference type="Proteomes" id="UP000032352"/>
    </source>
</evidence>
<dbReference type="InterPro" id="IPR014718">
    <property type="entry name" value="GH-type_carb-bd"/>
</dbReference>
<dbReference type="NCBIfam" id="NF008277">
    <property type="entry name" value="PRK11055.1"/>
    <property type="match status" value="1"/>
</dbReference>
<dbReference type="EMBL" id="CP059734">
    <property type="protein sequence ID" value="WDE08831.1"/>
    <property type="molecule type" value="Genomic_DNA"/>
</dbReference>
<feature type="binding site" evidence="7">
    <location>
        <position position="235"/>
    </location>
    <ligand>
        <name>beta-D-galactose</name>
        <dbReference type="ChEBI" id="CHEBI:27667"/>
    </ligand>
</feature>
<dbReference type="SUPFAM" id="SSF74650">
    <property type="entry name" value="Galactose mutarotase-like"/>
    <property type="match status" value="1"/>
</dbReference>
<dbReference type="GO" id="GO:0006006">
    <property type="term" value="P:glucose metabolic process"/>
    <property type="evidence" value="ECO:0007669"/>
    <property type="project" value="TreeGrafter"/>
</dbReference>
<dbReference type="GO" id="GO:0004034">
    <property type="term" value="F:aldose 1-epimerase activity"/>
    <property type="evidence" value="ECO:0007669"/>
    <property type="project" value="UniProtKB-EC"/>
</dbReference>
<dbReference type="RefSeq" id="WP_044841015.1">
    <property type="nucleotide sequence ID" value="NZ_CP059734.1"/>
</dbReference>
<dbReference type="KEGG" id="tvd:SG34_033605"/>
<dbReference type="InterPro" id="IPR047215">
    <property type="entry name" value="Galactose_mutarotase-like"/>
</dbReference>
<feature type="active site" description="Proton acceptor" evidence="6">
    <location>
        <position position="291"/>
    </location>
</feature>
<feature type="active site" description="Proton donor" evidence="6">
    <location>
        <position position="165"/>
    </location>
</feature>
<sequence>MREIKGYRLANAQGMQVQLLDFGARVASISLPVKGKQTEMTLGYPHLEDYRHDPYYLGASVGRVCNRIANGRFSLNGRVYQLSRNSRGHCLHGGEAGFSSRFWQLDQASLTSSFARFKLRSEDGDQGFPGTLLASVSYFLDDDNRLQIHFHATCDQDIPVNFCNHCYFHLGEASIDGLSLQIDATDYLPATAELIPTCEVKPVAASDFCFQQSALLGQRIKQASAPGITDFKGFDHCYWLSGVNRETPVARLTGQTSGVSLSVYSDQPGLQLYSGQHLASPFTSYRAVCLEVQDFPDAINNRLSASPVLPAGEEYRRYVCYQFSQSAEPA</sequence>
<keyword evidence="3 5" id="KW-0413">Isomerase</keyword>
<dbReference type="PANTHER" id="PTHR10091">
    <property type="entry name" value="ALDOSE-1-EPIMERASE"/>
    <property type="match status" value="1"/>
</dbReference>
<dbReference type="GO" id="GO:0033499">
    <property type="term" value="P:galactose catabolic process via UDP-galactose, Leloir pathway"/>
    <property type="evidence" value="ECO:0007669"/>
    <property type="project" value="TreeGrafter"/>
</dbReference>
<organism evidence="9 10">
    <name type="scientific">Thalassomonas viridans</name>
    <dbReference type="NCBI Taxonomy" id="137584"/>
    <lineage>
        <taxon>Bacteria</taxon>
        <taxon>Pseudomonadati</taxon>
        <taxon>Pseudomonadota</taxon>
        <taxon>Gammaproteobacteria</taxon>
        <taxon>Alteromonadales</taxon>
        <taxon>Colwelliaceae</taxon>
        <taxon>Thalassomonas</taxon>
    </lineage>
</organism>
<feature type="binding site" evidence="8">
    <location>
        <begin position="165"/>
        <end position="167"/>
    </location>
    <ligand>
        <name>beta-D-galactose</name>
        <dbReference type="ChEBI" id="CHEBI:27667"/>
    </ligand>
</feature>
<evidence type="ECO:0000256" key="1">
    <source>
        <dbReference type="ARBA" id="ARBA00005028"/>
    </source>
</evidence>
<proteinExistence type="inferred from homology"/>
<evidence type="ECO:0000256" key="5">
    <source>
        <dbReference type="PIRNR" id="PIRNR005096"/>
    </source>
</evidence>
<feature type="binding site" evidence="8">
    <location>
        <begin position="66"/>
        <end position="67"/>
    </location>
    <ligand>
        <name>beta-D-galactose</name>
        <dbReference type="ChEBI" id="CHEBI:27667"/>
    </ligand>
</feature>
<evidence type="ECO:0000256" key="4">
    <source>
        <dbReference type="ARBA" id="ARBA00023277"/>
    </source>
</evidence>
<dbReference type="GO" id="GO:0005737">
    <property type="term" value="C:cytoplasm"/>
    <property type="evidence" value="ECO:0007669"/>
    <property type="project" value="TreeGrafter"/>
</dbReference>
<dbReference type="Proteomes" id="UP000032352">
    <property type="component" value="Chromosome pTvir"/>
</dbReference>
<name>A0AAE9Z8Q7_9GAMM</name>
<dbReference type="CDD" id="cd09019">
    <property type="entry name" value="galactose_mutarotase_like"/>
    <property type="match status" value="1"/>
</dbReference>
<keyword evidence="4 5" id="KW-0119">Carbohydrate metabolism</keyword>
<dbReference type="PIRSF" id="PIRSF005096">
    <property type="entry name" value="GALM"/>
    <property type="match status" value="1"/>
</dbReference>
<dbReference type="InterPro" id="IPR015443">
    <property type="entry name" value="Aldose_1-epimerase"/>
</dbReference>